<reference evidence="1 2" key="1">
    <citation type="submission" date="2018-11" db="EMBL/GenBank/DDBJ databases">
        <authorList>
            <consortium name="Pathogen Informatics"/>
        </authorList>
    </citation>
    <scope>NUCLEOTIDE SEQUENCE [LARGE SCALE GENOMIC DNA]</scope>
</reference>
<evidence type="ECO:0000313" key="1">
    <source>
        <dbReference type="EMBL" id="VDO66796.1"/>
    </source>
</evidence>
<dbReference type="Proteomes" id="UP000050761">
    <property type="component" value="Unassembled WGS sequence"/>
</dbReference>
<dbReference type="WBParaSite" id="HPBE_0000606301-mRNA-1">
    <property type="protein sequence ID" value="HPBE_0000606301-mRNA-1"/>
    <property type="gene ID" value="HPBE_0000606301"/>
</dbReference>
<keyword evidence="2" id="KW-1185">Reference proteome</keyword>
<organism evidence="2 3">
    <name type="scientific">Heligmosomoides polygyrus</name>
    <name type="common">Parasitic roundworm</name>
    <dbReference type="NCBI Taxonomy" id="6339"/>
    <lineage>
        <taxon>Eukaryota</taxon>
        <taxon>Metazoa</taxon>
        <taxon>Ecdysozoa</taxon>
        <taxon>Nematoda</taxon>
        <taxon>Chromadorea</taxon>
        <taxon>Rhabditida</taxon>
        <taxon>Rhabditina</taxon>
        <taxon>Rhabditomorpha</taxon>
        <taxon>Strongyloidea</taxon>
        <taxon>Heligmosomidae</taxon>
        <taxon>Heligmosomoides</taxon>
    </lineage>
</organism>
<dbReference type="AlphaFoldDB" id="A0A183FH55"/>
<accession>A0A3P7X1I4</accession>
<dbReference type="OrthoDB" id="760868at2759"/>
<gene>
    <name evidence="1" type="ORF">HPBE_LOCUS6064</name>
</gene>
<dbReference type="EMBL" id="UZAH01025590">
    <property type="protein sequence ID" value="VDO66796.1"/>
    <property type="molecule type" value="Genomic_DNA"/>
</dbReference>
<evidence type="ECO:0000313" key="2">
    <source>
        <dbReference type="Proteomes" id="UP000050761"/>
    </source>
</evidence>
<protein>
    <submittedName>
        <fullName evidence="3">Crinkler (CRN) family protein</fullName>
    </submittedName>
</protein>
<sequence length="268" mass="30442">FTQVIYPYIVADPVRFFTGPGRLETCIDACVHTLFELDKKEENLIHVAKLLEYVILRCSGPFITESMMDDILDGVLGHVVGRFKMDTGESKPFLVLVVLAAIYAYKELTLHVLRATASIDDLDDFLKEFLSVHEDFTGVHESGSTKTQIDFILLKHRDGKLVTDAKVVPNETIATQHRRLICTLKFAPLRLRHVERCSPPRINWWRLKEDAAAFVFRIRLSTVKTVDETWKDATDTILQVACSGLGMNKPGLRKTEKLAWLWTNKGSP</sequence>
<reference evidence="3" key="2">
    <citation type="submission" date="2019-09" db="UniProtKB">
        <authorList>
            <consortium name="WormBaseParasite"/>
        </authorList>
    </citation>
    <scope>IDENTIFICATION</scope>
</reference>
<evidence type="ECO:0000313" key="3">
    <source>
        <dbReference type="WBParaSite" id="HPBE_0000606301-mRNA-1"/>
    </source>
</evidence>
<accession>A0A183FH55</accession>
<proteinExistence type="predicted"/>
<name>A0A183FH55_HELPZ</name>